<dbReference type="InterPro" id="IPR009061">
    <property type="entry name" value="DNA-bd_dom_put_sf"/>
</dbReference>
<dbReference type="Proteomes" id="UP000259610">
    <property type="component" value="Unassembled WGS sequence"/>
</dbReference>
<dbReference type="EMBL" id="DMAN01000120">
    <property type="protein sequence ID" value="HAE26610.1"/>
    <property type="molecule type" value="Genomic_DNA"/>
</dbReference>
<evidence type="ECO:0000313" key="2">
    <source>
        <dbReference type="Proteomes" id="UP000259610"/>
    </source>
</evidence>
<dbReference type="SUPFAM" id="SSF46955">
    <property type="entry name" value="Putative DNA-binding domain"/>
    <property type="match status" value="1"/>
</dbReference>
<dbReference type="AlphaFoldDB" id="A0A3B9GW12"/>
<evidence type="ECO:0000313" key="1">
    <source>
        <dbReference type="EMBL" id="HAE26610.1"/>
    </source>
</evidence>
<evidence type="ECO:0008006" key="3">
    <source>
        <dbReference type="Google" id="ProtNLM"/>
    </source>
</evidence>
<sequence>MKGAHTERVFCRPASCQPEPAEWLNTIETAHHLGLQPKTLANMRSLGTGPPFHKIGGKVWYRGTDIISYRNRRKFIASGERDES</sequence>
<gene>
    <name evidence="1" type="ORF">DCG58_05575</name>
</gene>
<accession>A0A3B9GW12</accession>
<protein>
    <recommendedName>
        <fullName evidence="3">DNA-binding protein</fullName>
    </recommendedName>
</protein>
<name>A0A3B9GW12_9PROT</name>
<reference evidence="1 2" key="1">
    <citation type="journal article" date="2018" name="Nat. Biotechnol.">
        <title>A standardized bacterial taxonomy based on genome phylogeny substantially revises the tree of life.</title>
        <authorList>
            <person name="Parks D.H."/>
            <person name="Chuvochina M."/>
            <person name="Waite D.W."/>
            <person name="Rinke C."/>
            <person name="Skarshewski A."/>
            <person name="Chaumeil P.A."/>
            <person name="Hugenholtz P."/>
        </authorList>
    </citation>
    <scope>NUCLEOTIDE SEQUENCE [LARGE SCALE GENOMIC DNA]</scope>
    <source>
        <strain evidence="1">UBA8733</strain>
    </source>
</reference>
<organism evidence="1 2">
    <name type="scientific">Hyphomonas adhaerens</name>
    <dbReference type="NCBI Taxonomy" id="81029"/>
    <lineage>
        <taxon>Bacteria</taxon>
        <taxon>Pseudomonadati</taxon>
        <taxon>Pseudomonadota</taxon>
        <taxon>Alphaproteobacteria</taxon>
        <taxon>Hyphomonadales</taxon>
        <taxon>Hyphomonadaceae</taxon>
        <taxon>Hyphomonas</taxon>
    </lineage>
</organism>
<comment type="caution">
    <text evidence="1">The sequence shown here is derived from an EMBL/GenBank/DDBJ whole genome shotgun (WGS) entry which is preliminary data.</text>
</comment>
<proteinExistence type="predicted"/>